<dbReference type="InterPro" id="IPR004332">
    <property type="entry name" value="Transposase_MuDR"/>
</dbReference>
<comment type="caution">
    <text evidence="3">The sequence shown here is derived from an EMBL/GenBank/DDBJ whole genome shotgun (WGS) entry which is preliminary data.</text>
</comment>
<organism evidence="3 4">
    <name type="scientific">Hibiscus syriacus</name>
    <name type="common">Rose of Sharon</name>
    <dbReference type="NCBI Taxonomy" id="106335"/>
    <lineage>
        <taxon>Eukaryota</taxon>
        <taxon>Viridiplantae</taxon>
        <taxon>Streptophyta</taxon>
        <taxon>Embryophyta</taxon>
        <taxon>Tracheophyta</taxon>
        <taxon>Spermatophyta</taxon>
        <taxon>Magnoliopsida</taxon>
        <taxon>eudicotyledons</taxon>
        <taxon>Gunneridae</taxon>
        <taxon>Pentapetalae</taxon>
        <taxon>rosids</taxon>
        <taxon>malvids</taxon>
        <taxon>Malvales</taxon>
        <taxon>Malvaceae</taxon>
        <taxon>Malvoideae</taxon>
        <taxon>Hibiscus</taxon>
    </lineage>
</organism>
<dbReference type="EMBL" id="VEPZ02001744">
    <property type="protein sequence ID" value="KAE8658556.1"/>
    <property type="molecule type" value="Genomic_DNA"/>
</dbReference>
<proteinExistence type="predicted"/>
<evidence type="ECO:0000313" key="4">
    <source>
        <dbReference type="Proteomes" id="UP000436088"/>
    </source>
</evidence>
<evidence type="ECO:0000313" key="3">
    <source>
        <dbReference type="EMBL" id="KAE8658556.1"/>
    </source>
</evidence>
<keyword evidence="4" id="KW-1185">Reference proteome</keyword>
<gene>
    <name evidence="3" type="ORF">F3Y22_tig00116971pilonHSYRG00789</name>
</gene>
<sequence length="189" mass="21491">MSSVRAKSLKSDLKQSSHFRLGRPFLLAPSINCSKIVINDGRESEYFTIVMHHGGFMVSSSGFKYTGNEVHVGVDFEKDFNGLNNRDEGNIDASSNDENETDGVETLYTENESDSESDSDSDDRGKHRCLEFNHETDMEKPQFKVGMIFGDKFKFKEAVRQYVIKNKVDIRFKRTDSVRVYVVCKEGCS</sequence>
<dbReference type="AlphaFoldDB" id="A0A6A2X8X8"/>
<protein>
    <recommendedName>
        <fullName evidence="2">Transposase MuDR plant domain-containing protein</fullName>
    </recommendedName>
</protein>
<reference evidence="3" key="1">
    <citation type="submission" date="2019-09" db="EMBL/GenBank/DDBJ databases">
        <title>Draft genome information of white flower Hibiscus syriacus.</title>
        <authorList>
            <person name="Kim Y.-M."/>
        </authorList>
    </citation>
    <scope>NUCLEOTIDE SEQUENCE [LARGE SCALE GENOMIC DNA]</scope>
    <source>
        <strain evidence="3">YM2019G1</strain>
    </source>
</reference>
<feature type="region of interest" description="Disordered" evidence="1">
    <location>
        <begin position="108"/>
        <end position="127"/>
    </location>
</feature>
<name>A0A6A2X8X8_HIBSY</name>
<accession>A0A6A2X8X8</accession>
<evidence type="ECO:0000256" key="1">
    <source>
        <dbReference type="SAM" id="MobiDB-lite"/>
    </source>
</evidence>
<dbReference type="Proteomes" id="UP000436088">
    <property type="component" value="Unassembled WGS sequence"/>
</dbReference>
<evidence type="ECO:0000259" key="2">
    <source>
        <dbReference type="Pfam" id="PF03108"/>
    </source>
</evidence>
<dbReference type="Pfam" id="PF03108">
    <property type="entry name" value="DBD_Tnp_Mut"/>
    <property type="match status" value="1"/>
</dbReference>
<feature type="domain" description="Transposase MuDR plant" evidence="2">
    <location>
        <begin position="142"/>
        <end position="188"/>
    </location>
</feature>
<feature type="compositionally biased region" description="Acidic residues" evidence="1">
    <location>
        <begin position="111"/>
        <end position="121"/>
    </location>
</feature>